<reference evidence="2" key="2">
    <citation type="submission" date="2020-09" db="EMBL/GenBank/DDBJ databases">
        <authorList>
            <person name="Sun Q."/>
            <person name="Ohkuma M."/>
        </authorList>
    </citation>
    <scope>NUCLEOTIDE SEQUENCE</scope>
    <source>
        <strain evidence="2">JCM 19831</strain>
    </source>
</reference>
<protein>
    <recommendedName>
        <fullName evidence="1">FAS1-like dehydratase domain-containing protein</fullName>
    </recommendedName>
</protein>
<dbReference type="PIRSF" id="PIRSF018072">
    <property type="entry name" value="UCP018072"/>
    <property type="match status" value="1"/>
</dbReference>
<dbReference type="InterPro" id="IPR029069">
    <property type="entry name" value="HotDog_dom_sf"/>
</dbReference>
<sequence>MIDRDRALSLPFAPLTFEVERGRLRAFARSTGETDPIYRDVDAARAAGHPDVPVPPTFFFTMGLERDEPLGYLGELGVDLRFVLHGEQAFDYRQVAYAGDTLVLEDRITDVYDKRGGAMEFIVKETAFHRADTLVATAKSVLVVRHHEAAA</sequence>
<dbReference type="InterPro" id="IPR039569">
    <property type="entry name" value="FAS1-like_DH_region"/>
</dbReference>
<evidence type="ECO:0000259" key="1">
    <source>
        <dbReference type="Pfam" id="PF13452"/>
    </source>
</evidence>
<accession>A0A917UFJ6</accession>
<evidence type="ECO:0000313" key="2">
    <source>
        <dbReference type="EMBL" id="GGM89198.1"/>
    </source>
</evidence>
<dbReference type="AlphaFoldDB" id="A0A917UFJ6"/>
<name>A0A917UFJ6_9ACTN</name>
<dbReference type="Pfam" id="PF13452">
    <property type="entry name" value="FAS1_DH_region"/>
    <property type="match status" value="1"/>
</dbReference>
<dbReference type="InterPro" id="IPR016709">
    <property type="entry name" value="HadA-like"/>
</dbReference>
<gene>
    <name evidence="2" type="ORF">GCM10007977_109060</name>
</gene>
<dbReference type="RefSeq" id="WP_190258034.1">
    <property type="nucleotide sequence ID" value="NZ_BMPI01000127.1"/>
</dbReference>
<reference evidence="2" key="1">
    <citation type="journal article" date="2014" name="Int. J. Syst. Evol. Microbiol.">
        <title>Complete genome sequence of Corynebacterium casei LMG S-19264T (=DSM 44701T), isolated from a smear-ripened cheese.</title>
        <authorList>
            <consortium name="US DOE Joint Genome Institute (JGI-PGF)"/>
            <person name="Walter F."/>
            <person name="Albersmeier A."/>
            <person name="Kalinowski J."/>
            <person name="Ruckert C."/>
        </authorList>
    </citation>
    <scope>NUCLEOTIDE SEQUENCE</scope>
    <source>
        <strain evidence="2">JCM 19831</strain>
    </source>
</reference>
<proteinExistence type="predicted"/>
<dbReference type="SUPFAM" id="SSF54637">
    <property type="entry name" value="Thioesterase/thiol ester dehydrase-isomerase"/>
    <property type="match status" value="1"/>
</dbReference>
<comment type="caution">
    <text evidence="2">The sequence shown here is derived from an EMBL/GenBank/DDBJ whole genome shotgun (WGS) entry which is preliminary data.</text>
</comment>
<keyword evidence="3" id="KW-1185">Reference proteome</keyword>
<evidence type="ECO:0000313" key="3">
    <source>
        <dbReference type="Proteomes" id="UP000642070"/>
    </source>
</evidence>
<organism evidence="2 3">
    <name type="scientific">Dactylosporangium sucinum</name>
    <dbReference type="NCBI Taxonomy" id="1424081"/>
    <lineage>
        <taxon>Bacteria</taxon>
        <taxon>Bacillati</taxon>
        <taxon>Actinomycetota</taxon>
        <taxon>Actinomycetes</taxon>
        <taxon>Micromonosporales</taxon>
        <taxon>Micromonosporaceae</taxon>
        <taxon>Dactylosporangium</taxon>
    </lineage>
</organism>
<feature type="domain" description="FAS1-like dehydratase" evidence="1">
    <location>
        <begin position="11"/>
        <end position="137"/>
    </location>
</feature>
<dbReference type="Gene3D" id="3.10.129.10">
    <property type="entry name" value="Hotdog Thioesterase"/>
    <property type="match status" value="1"/>
</dbReference>
<dbReference type="CDD" id="cd03441">
    <property type="entry name" value="R_hydratase_like"/>
    <property type="match status" value="1"/>
</dbReference>
<dbReference type="EMBL" id="BMPI01000127">
    <property type="protein sequence ID" value="GGM89198.1"/>
    <property type="molecule type" value="Genomic_DNA"/>
</dbReference>
<dbReference type="Proteomes" id="UP000642070">
    <property type="component" value="Unassembled WGS sequence"/>
</dbReference>